<protein>
    <submittedName>
        <fullName evidence="2">Uncharacterized protein</fullName>
    </submittedName>
</protein>
<evidence type="ECO:0000313" key="3">
    <source>
        <dbReference type="Proteomes" id="UP000317344"/>
    </source>
</evidence>
<accession>A0A516X0W3</accession>
<dbReference type="OrthoDB" id="4451283at2"/>
<reference evidence="2 3" key="1">
    <citation type="submission" date="2019-07" db="EMBL/GenBank/DDBJ databases">
        <title>Tomitella cavernea sp. nov., an actinomycete isolated from soil.</title>
        <authorList>
            <person name="Cheng J."/>
        </authorList>
    </citation>
    <scope>NUCLEOTIDE SEQUENCE [LARGE SCALE GENOMIC DNA]</scope>
    <source>
        <strain evidence="2 3">HY188</strain>
    </source>
</reference>
<evidence type="ECO:0000313" key="2">
    <source>
        <dbReference type="EMBL" id="QDQ96708.1"/>
    </source>
</evidence>
<evidence type="ECO:0000256" key="1">
    <source>
        <dbReference type="SAM" id="MobiDB-lite"/>
    </source>
</evidence>
<proteinExistence type="predicted"/>
<dbReference type="AlphaFoldDB" id="A0A516X0W3"/>
<keyword evidence="3" id="KW-1185">Reference proteome</keyword>
<name>A0A516X0W3_9ACTN</name>
<dbReference type="RefSeq" id="WP_143906663.1">
    <property type="nucleotide sequence ID" value="NZ_CP041765.1"/>
</dbReference>
<gene>
    <name evidence="2" type="ORF">FO059_04325</name>
</gene>
<organism evidence="2 3">
    <name type="scientific">Tomitella fengzijianii</name>
    <dbReference type="NCBI Taxonomy" id="2597660"/>
    <lineage>
        <taxon>Bacteria</taxon>
        <taxon>Bacillati</taxon>
        <taxon>Actinomycetota</taxon>
        <taxon>Actinomycetes</taxon>
        <taxon>Mycobacteriales</taxon>
        <taxon>Tomitella</taxon>
    </lineage>
</organism>
<dbReference type="KEGG" id="toy:FO059_04325"/>
<feature type="region of interest" description="Disordered" evidence="1">
    <location>
        <begin position="266"/>
        <end position="289"/>
    </location>
</feature>
<sequence>MTGLSPAGRTVDGGSDNRAETIAHLRRRMAALHAVPSPGDGQGVRPVREPEVPRNRPARENPARENPIPAPARTAPARTAPTPAPNTARPLATLPGLAGILPAGGIERGAVTSLSGSRALLVGLLAEVTAHGGCAAVVGHPGLGLLAAVEMGADLARIALVPDPGADHVGVAAVLLDGMDLVVLDLAGASVPPSRSRAVVARARSHGAALVVTGGEWEGAAVRIDARVGAYEGLGAGRGRVHGMRLDVRARGRAFPARSGAMVLRHRGGGTGWTAGHPEPTAGEARRGA</sequence>
<feature type="compositionally biased region" description="Basic and acidic residues" evidence="1">
    <location>
        <begin position="46"/>
        <end position="63"/>
    </location>
</feature>
<dbReference type="EMBL" id="CP041765">
    <property type="protein sequence ID" value="QDQ96708.1"/>
    <property type="molecule type" value="Genomic_DNA"/>
</dbReference>
<feature type="compositionally biased region" description="Low complexity" evidence="1">
    <location>
        <begin position="64"/>
        <end position="84"/>
    </location>
</feature>
<feature type="region of interest" description="Disordered" evidence="1">
    <location>
        <begin position="33"/>
        <end position="84"/>
    </location>
</feature>
<dbReference type="Proteomes" id="UP000317344">
    <property type="component" value="Chromosome"/>
</dbReference>
<reference evidence="2 3" key="2">
    <citation type="submission" date="2019-07" db="EMBL/GenBank/DDBJ databases">
        <authorList>
            <person name="Huang Y."/>
        </authorList>
    </citation>
    <scope>NUCLEOTIDE SEQUENCE [LARGE SCALE GENOMIC DNA]</scope>
    <source>
        <strain evidence="2 3">HY188</strain>
    </source>
</reference>